<dbReference type="PANTHER" id="PTHR43394">
    <property type="entry name" value="ATP-DEPENDENT PERMEASE MDL1, MITOCHONDRIAL"/>
    <property type="match status" value="1"/>
</dbReference>
<dbReference type="Pfam" id="PF00664">
    <property type="entry name" value="ABC_membrane"/>
    <property type="match status" value="2"/>
</dbReference>
<feature type="transmembrane region" description="Helical" evidence="15">
    <location>
        <begin position="865"/>
        <end position="882"/>
    </location>
</feature>
<organism evidence="18 19">
    <name type="scientific">Toxocara canis</name>
    <name type="common">Canine roundworm</name>
    <dbReference type="NCBI Taxonomy" id="6265"/>
    <lineage>
        <taxon>Eukaryota</taxon>
        <taxon>Metazoa</taxon>
        <taxon>Ecdysozoa</taxon>
        <taxon>Nematoda</taxon>
        <taxon>Chromadorea</taxon>
        <taxon>Rhabditida</taxon>
        <taxon>Spirurina</taxon>
        <taxon>Ascaridomorpha</taxon>
        <taxon>Ascaridoidea</taxon>
        <taxon>Toxocaridae</taxon>
        <taxon>Toxocara</taxon>
    </lineage>
</organism>
<keyword evidence="9" id="KW-1278">Translocase</keyword>
<keyword evidence="6" id="KW-0677">Repeat</keyword>
<comment type="catalytic activity">
    <reaction evidence="13">
        <text>ATP + H2O + xenobioticSide 1 = ADP + phosphate + xenobioticSide 2.</text>
        <dbReference type="EC" id="7.6.2.2"/>
    </reaction>
</comment>
<keyword evidence="8" id="KW-0067">ATP-binding</keyword>
<dbReference type="STRING" id="6265.A0A0B2VFH9"/>
<reference evidence="18 19" key="1">
    <citation type="submission" date="2014-11" db="EMBL/GenBank/DDBJ databases">
        <title>Genetic blueprint of the zoonotic pathogen Toxocara canis.</title>
        <authorList>
            <person name="Zhu X.-Q."/>
            <person name="Korhonen P.K."/>
            <person name="Cai H."/>
            <person name="Young N.D."/>
            <person name="Nejsum P."/>
            <person name="von Samson-Himmelstjerna G."/>
            <person name="Boag P.R."/>
            <person name="Tan P."/>
            <person name="Li Q."/>
            <person name="Min J."/>
            <person name="Yang Y."/>
            <person name="Wang X."/>
            <person name="Fang X."/>
            <person name="Hall R.S."/>
            <person name="Hofmann A."/>
            <person name="Sternberg P.W."/>
            <person name="Jex A.R."/>
            <person name="Gasser R.B."/>
        </authorList>
    </citation>
    <scope>NUCLEOTIDE SEQUENCE [LARGE SCALE GENOMIC DNA]</scope>
    <source>
        <strain evidence="18">PN_DK_2014</strain>
    </source>
</reference>
<feature type="transmembrane region" description="Helical" evidence="15">
    <location>
        <begin position="943"/>
        <end position="965"/>
    </location>
</feature>
<dbReference type="FunFam" id="3.40.50.300:FF:000479">
    <property type="entry name" value="Multidrug resistance protein 1A"/>
    <property type="match status" value="1"/>
</dbReference>
<dbReference type="InterPro" id="IPR027417">
    <property type="entry name" value="P-loop_NTPase"/>
</dbReference>
<feature type="transmembrane region" description="Helical" evidence="15">
    <location>
        <begin position="294"/>
        <end position="320"/>
    </location>
</feature>
<dbReference type="GO" id="GO:0005524">
    <property type="term" value="F:ATP binding"/>
    <property type="evidence" value="ECO:0007669"/>
    <property type="project" value="UniProtKB-KW"/>
</dbReference>
<keyword evidence="11 15" id="KW-0472">Membrane</keyword>
<keyword evidence="5 15" id="KW-0812">Transmembrane</keyword>
<feature type="transmembrane region" description="Helical" evidence="15">
    <location>
        <begin position="761"/>
        <end position="787"/>
    </location>
</feature>
<dbReference type="GO" id="GO:0008559">
    <property type="term" value="F:ABC-type xenobiotic transporter activity"/>
    <property type="evidence" value="ECO:0007669"/>
    <property type="project" value="UniProtKB-EC"/>
</dbReference>
<dbReference type="SMART" id="SM00382">
    <property type="entry name" value="AAA"/>
    <property type="match status" value="2"/>
</dbReference>
<dbReference type="Gene3D" id="1.20.1560.10">
    <property type="entry name" value="ABC transporter type 1, transmembrane domain"/>
    <property type="match status" value="1"/>
</dbReference>
<keyword evidence="19" id="KW-1185">Reference proteome</keyword>
<gene>
    <name evidence="18" type="primary">Abcb1a</name>
    <name evidence="18" type="ORF">Tcan_11686</name>
</gene>
<dbReference type="OMA" id="YEMCLGQ"/>
<evidence type="ECO:0000256" key="11">
    <source>
        <dbReference type="ARBA" id="ARBA00023136"/>
    </source>
</evidence>
<feature type="region of interest" description="Disordered" evidence="14">
    <location>
        <begin position="636"/>
        <end position="678"/>
    </location>
</feature>
<dbReference type="PANTHER" id="PTHR43394:SF27">
    <property type="entry name" value="ATP-DEPENDENT TRANSLOCASE ABCB1-LIKE"/>
    <property type="match status" value="1"/>
</dbReference>
<feature type="transmembrane region" description="Helical" evidence="15">
    <location>
        <begin position="980"/>
        <end position="1001"/>
    </location>
</feature>
<evidence type="ECO:0000256" key="2">
    <source>
        <dbReference type="ARBA" id="ARBA00007577"/>
    </source>
</evidence>
<feature type="transmembrane region" description="Helical" evidence="15">
    <location>
        <begin position="118"/>
        <end position="141"/>
    </location>
</feature>
<dbReference type="InterPro" id="IPR003593">
    <property type="entry name" value="AAA+_ATPase"/>
</dbReference>
<dbReference type="Pfam" id="PF00005">
    <property type="entry name" value="ABC_tran"/>
    <property type="match status" value="2"/>
</dbReference>
<keyword evidence="12" id="KW-0325">Glycoprotein</keyword>
<dbReference type="InterPro" id="IPR039421">
    <property type="entry name" value="Type_1_exporter"/>
</dbReference>
<dbReference type="GO" id="GO:0005743">
    <property type="term" value="C:mitochondrial inner membrane"/>
    <property type="evidence" value="ECO:0007669"/>
    <property type="project" value="TreeGrafter"/>
</dbReference>
<dbReference type="InterPro" id="IPR036640">
    <property type="entry name" value="ABC1_TM_sf"/>
</dbReference>
<evidence type="ECO:0000256" key="15">
    <source>
        <dbReference type="SAM" id="Phobius"/>
    </source>
</evidence>
<evidence type="ECO:0000256" key="6">
    <source>
        <dbReference type="ARBA" id="ARBA00022737"/>
    </source>
</evidence>
<evidence type="ECO:0000256" key="12">
    <source>
        <dbReference type="ARBA" id="ARBA00023180"/>
    </source>
</evidence>
<dbReference type="Proteomes" id="UP000031036">
    <property type="component" value="Unassembled WGS sequence"/>
</dbReference>
<accession>A0A0B2VFH9</accession>
<feature type="transmembrane region" description="Helical" evidence="15">
    <location>
        <begin position="717"/>
        <end position="741"/>
    </location>
</feature>
<dbReference type="SUPFAM" id="SSF52540">
    <property type="entry name" value="P-loop containing nucleoside triphosphate hydrolases"/>
    <property type="match status" value="2"/>
</dbReference>
<feature type="transmembrane region" description="Helical" evidence="15">
    <location>
        <begin position="218"/>
        <end position="235"/>
    </location>
</feature>
<feature type="transmembrane region" description="Helical" evidence="15">
    <location>
        <begin position="49"/>
        <end position="73"/>
    </location>
</feature>
<keyword evidence="7" id="KW-0547">Nucleotide-binding</keyword>
<dbReference type="InterPro" id="IPR011527">
    <property type="entry name" value="ABC1_TM_dom"/>
</dbReference>
<feature type="transmembrane region" description="Helical" evidence="15">
    <location>
        <begin position="839"/>
        <end position="859"/>
    </location>
</feature>
<comment type="subcellular location">
    <subcellularLocation>
        <location evidence="1">Membrane</location>
        <topology evidence="1">Multi-pass membrane protein</topology>
    </subcellularLocation>
</comment>
<evidence type="ECO:0000256" key="1">
    <source>
        <dbReference type="ARBA" id="ARBA00004141"/>
    </source>
</evidence>
<protein>
    <recommendedName>
        <fullName evidence="3">ABC-type xenobiotic transporter</fullName>
        <ecNumber evidence="3">7.6.2.2</ecNumber>
    </recommendedName>
</protein>
<feature type="domain" description="ABC transmembrane type-1" evidence="17">
    <location>
        <begin position="721"/>
        <end position="1006"/>
    </location>
</feature>
<dbReference type="EC" id="7.6.2.2" evidence="3"/>
<evidence type="ECO:0000256" key="3">
    <source>
        <dbReference type="ARBA" id="ARBA00012191"/>
    </source>
</evidence>
<dbReference type="OrthoDB" id="6500128at2759"/>
<feature type="transmembrane region" description="Helical" evidence="15">
    <location>
        <begin position="332"/>
        <end position="352"/>
    </location>
</feature>
<dbReference type="PROSITE" id="PS50929">
    <property type="entry name" value="ABC_TM1F"/>
    <property type="match status" value="2"/>
</dbReference>
<sequence length="1285" mass="142359">MRSRQVEEKVPLISSLSASYESFGSRDEKKLTGEVSKKGLLSYTKRTDYLLILVGALAAIGHGAGFPLLSVVLGGMTTVFLRAQNSDFVTGQIFANDDSGIPSISKEDFDESVATYCLYYLLIGIFMLISSYIQIACWESFAERTINRIRQNYLKAILRQEIAWFDTQQTGNLTARLTDDLERVREGLGDKLSLLIQLVSTFIAGFIVGFLYDWRMTLVMMAFTPLTALTGAWMSRMASSRTQVEQEKYAVAGAIAEETFSCIRTVHSLNGAAREIERFEKALEDGRRTGRIKYFYMGAGMALTHIVMYSSYAVAFWYGSLIIIGDPTFDRGAIFTVFFSVMSGSMALGGALPHVATFAMARGAARKVLSVINTIPYIDPYSSSGNFPVKLRGAISFQSVSFSYPIRKDIQILDRVSFDIQPGQKVALVGASGCGKSTIINLLLRFYDPDLGMVTLDGYDVRSLNVRRLRDAIGIVSQEPVLFDGTIESNILLGWDEATREDIVRACKQANAWDFIQLLPEGLNTRVGERGVQLSGGQKQRIAIARALIKNPQILLLDEATSALDTESESIVQKALEQAQIGRTTITVAHRLSTIRDVDEIVVFKNGSIIERGTHTELINSNGVYYKMVLAQNIHQQEEEKEGDEIEDDESTDYSSSAGAVRRRKSTRSSYRSVNEPSLLSKKSSAMLVREMQEAVEESSVQPTPMSKIFLVNRDSWPYLIAGLFGCFMSGLVPPFFALVYSQIFSVFSEPVDRLGPDARFWSLMFLVCGVVNGTGFFIAANSLGFCGEALTKRLRLTAFTNLLRQDIAFYDDPRHSTGKLCTRFATDAPNVRYVFTRLPLVVASVVTLVGAIAIGFVFGWQLALILLAIIPLILGSGYVEMKLQFGKQLRETELLEEAGRTATEAVENIRTVQALNKQSTFIKEYTYHLKTPFRENMQRAHIYGGVFAFSQSLIFFMYALAFWLGSLFVDGGLMQPINVYRVFFAIAFCGQSVGHISAFIPDVVKARLAASLIFHLSEYPTAIDSLSDKGSFTVIKGKIELRNLFFSYPTRSNTRILRGLTLNVKEGETVALVGRSGCGKSTVMALLERFYDPIRGSIYVDGENIRDLNIKCLRNQVCIVSQEPILFDCTIEENIAYGLDREVSHDEVVNAAKLANIHKFILSLPLGYETRVGEKGTQLSGGQKQRIAIARALIRDPAILLLDEATSALDTESEQVVQEALENARKGRTCLVIAHRLSTVQNSDLIAVVSEGKIVEKGCTHFQLMEANGIYKALCETQTLVAVA</sequence>
<dbReference type="CDD" id="cd18577">
    <property type="entry name" value="ABC_6TM_Pgp_ABCB1_D1_like"/>
    <property type="match status" value="1"/>
</dbReference>
<feature type="domain" description="ABC transporter" evidence="16">
    <location>
        <begin position="395"/>
        <end position="631"/>
    </location>
</feature>
<feature type="domain" description="ABC transporter" evidence="16">
    <location>
        <begin position="1040"/>
        <end position="1277"/>
    </location>
</feature>
<dbReference type="Gene3D" id="3.40.50.300">
    <property type="entry name" value="P-loop containing nucleotide triphosphate hydrolases"/>
    <property type="match status" value="2"/>
</dbReference>
<evidence type="ECO:0000313" key="19">
    <source>
        <dbReference type="Proteomes" id="UP000031036"/>
    </source>
</evidence>
<evidence type="ECO:0000256" key="9">
    <source>
        <dbReference type="ARBA" id="ARBA00022967"/>
    </source>
</evidence>
<comment type="similarity">
    <text evidence="2">Belongs to the ABC transporter superfamily. ABCB family. Multidrug resistance exporter (TC 3.A.1.201) subfamily.</text>
</comment>
<evidence type="ECO:0000259" key="17">
    <source>
        <dbReference type="PROSITE" id="PS50929"/>
    </source>
</evidence>
<evidence type="ECO:0000256" key="14">
    <source>
        <dbReference type="SAM" id="MobiDB-lite"/>
    </source>
</evidence>
<dbReference type="PROSITE" id="PS00211">
    <property type="entry name" value="ABC_TRANSPORTER_1"/>
    <property type="match status" value="2"/>
</dbReference>
<evidence type="ECO:0000256" key="10">
    <source>
        <dbReference type="ARBA" id="ARBA00022989"/>
    </source>
</evidence>
<dbReference type="GO" id="GO:0015421">
    <property type="term" value="F:ABC-type oligopeptide transporter activity"/>
    <property type="evidence" value="ECO:0007669"/>
    <property type="project" value="TreeGrafter"/>
</dbReference>
<dbReference type="FunFam" id="3.40.50.300:FF:000205">
    <property type="entry name" value="ABC transporter B family member 4"/>
    <property type="match status" value="1"/>
</dbReference>
<keyword evidence="4" id="KW-0813">Transport</keyword>
<evidence type="ECO:0000256" key="4">
    <source>
        <dbReference type="ARBA" id="ARBA00022448"/>
    </source>
</evidence>
<dbReference type="GO" id="GO:0090374">
    <property type="term" value="P:oligopeptide export from mitochondrion"/>
    <property type="evidence" value="ECO:0007669"/>
    <property type="project" value="TreeGrafter"/>
</dbReference>
<dbReference type="FunFam" id="1.20.1560.10:FF:000018">
    <property type="entry name" value="ATP-binding cassette subfamily B member 11"/>
    <property type="match status" value="1"/>
</dbReference>
<evidence type="ECO:0000256" key="5">
    <source>
        <dbReference type="ARBA" id="ARBA00022692"/>
    </source>
</evidence>
<evidence type="ECO:0000259" key="16">
    <source>
        <dbReference type="PROSITE" id="PS50893"/>
    </source>
</evidence>
<evidence type="ECO:0000313" key="18">
    <source>
        <dbReference type="EMBL" id="KHN80157.1"/>
    </source>
</evidence>
<dbReference type="GO" id="GO:0016887">
    <property type="term" value="F:ATP hydrolysis activity"/>
    <property type="evidence" value="ECO:0007669"/>
    <property type="project" value="InterPro"/>
</dbReference>
<feature type="transmembrane region" description="Helical" evidence="15">
    <location>
        <begin position="192"/>
        <end position="212"/>
    </location>
</feature>
<dbReference type="EMBL" id="JPKZ01001761">
    <property type="protein sequence ID" value="KHN80157.1"/>
    <property type="molecule type" value="Genomic_DNA"/>
</dbReference>
<dbReference type="InterPro" id="IPR017871">
    <property type="entry name" value="ABC_transporter-like_CS"/>
</dbReference>
<proteinExistence type="inferred from homology"/>
<dbReference type="PROSITE" id="PS50893">
    <property type="entry name" value="ABC_TRANSPORTER_2"/>
    <property type="match status" value="2"/>
</dbReference>
<name>A0A0B2VFH9_TOXCA</name>
<dbReference type="SUPFAM" id="SSF90123">
    <property type="entry name" value="ABC transporter transmembrane region"/>
    <property type="match status" value="2"/>
</dbReference>
<feature type="domain" description="ABC transmembrane type-1" evidence="17">
    <location>
        <begin position="53"/>
        <end position="360"/>
    </location>
</feature>
<evidence type="ECO:0000256" key="13">
    <source>
        <dbReference type="ARBA" id="ARBA00034018"/>
    </source>
</evidence>
<keyword evidence="10 15" id="KW-1133">Transmembrane helix</keyword>
<comment type="caution">
    <text evidence="18">The sequence shown here is derived from an EMBL/GenBank/DDBJ whole genome shotgun (WGS) entry which is preliminary data.</text>
</comment>
<evidence type="ECO:0000256" key="8">
    <source>
        <dbReference type="ARBA" id="ARBA00022840"/>
    </source>
</evidence>
<feature type="compositionally biased region" description="Acidic residues" evidence="14">
    <location>
        <begin position="639"/>
        <end position="652"/>
    </location>
</feature>
<dbReference type="CDD" id="cd18578">
    <property type="entry name" value="ABC_6TM_Pgp_ABCB1_D2_like"/>
    <property type="match status" value="1"/>
</dbReference>
<dbReference type="InterPro" id="IPR003439">
    <property type="entry name" value="ABC_transporter-like_ATP-bd"/>
</dbReference>
<dbReference type="FunFam" id="1.20.1560.10:FF:000009">
    <property type="entry name" value="ABC transporter B family member 1"/>
    <property type="match status" value="1"/>
</dbReference>
<evidence type="ECO:0000256" key="7">
    <source>
        <dbReference type="ARBA" id="ARBA00022741"/>
    </source>
</evidence>
<dbReference type="CDD" id="cd03249">
    <property type="entry name" value="ABC_MTABC3_MDL1_MDL2"/>
    <property type="match status" value="2"/>
</dbReference>